<dbReference type="InterPro" id="IPR005467">
    <property type="entry name" value="His_kinase_dom"/>
</dbReference>
<dbReference type="GO" id="GO:0000155">
    <property type="term" value="F:phosphorelay sensor kinase activity"/>
    <property type="evidence" value="ECO:0007669"/>
    <property type="project" value="InterPro"/>
</dbReference>
<protein>
    <recommendedName>
        <fullName evidence="3">histidine kinase</fullName>
        <ecNumber evidence="3">2.7.13.3</ecNumber>
    </recommendedName>
</protein>
<dbReference type="InterPro" id="IPR004358">
    <property type="entry name" value="Sig_transdc_His_kin-like_C"/>
</dbReference>
<gene>
    <name evidence="12" type="ordered locus">HPL003_20960</name>
</gene>
<feature type="transmembrane region" description="Helical" evidence="10">
    <location>
        <begin position="12"/>
        <end position="34"/>
    </location>
</feature>
<dbReference type="InterPro" id="IPR003661">
    <property type="entry name" value="HisK_dim/P_dom"/>
</dbReference>
<dbReference type="GO" id="GO:0007234">
    <property type="term" value="P:osmosensory signaling via phosphorelay pathway"/>
    <property type="evidence" value="ECO:0007669"/>
    <property type="project" value="TreeGrafter"/>
</dbReference>
<keyword evidence="4" id="KW-0597">Phosphoprotein</keyword>
<dbReference type="InterPro" id="IPR036097">
    <property type="entry name" value="HisK_dim/P_sf"/>
</dbReference>
<dbReference type="PRINTS" id="PR00344">
    <property type="entry name" value="BCTRLSENSOR"/>
</dbReference>
<dbReference type="OrthoDB" id="368131at2"/>
<reference evidence="13" key="1">
    <citation type="submission" date="2011-11" db="EMBL/GenBank/DDBJ databases">
        <title>Complete sequence of Paenibacillus terrae HPL-003.</title>
        <authorList>
            <person name="Shin S.H."/>
            <person name="Kim S."/>
            <person name="Kim J.Y."/>
        </authorList>
    </citation>
    <scope>NUCLEOTIDE SEQUENCE [LARGE SCALE GENOMIC DNA]</scope>
    <source>
        <strain evidence="13">HPL-003</strain>
    </source>
</reference>
<dbReference type="Gene3D" id="1.10.287.130">
    <property type="match status" value="1"/>
</dbReference>
<dbReference type="SMART" id="SM00388">
    <property type="entry name" value="HisKA"/>
    <property type="match status" value="1"/>
</dbReference>
<dbReference type="Pfam" id="PF00512">
    <property type="entry name" value="HisKA"/>
    <property type="match status" value="1"/>
</dbReference>
<evidence type="ECO:0000256" key="4">
    <source>
        <dbReference type="ARBA" id="ARBA00022553"/>
    </source>
</evidence>
<keyword evidence="9" id="KW-0902">Two-component regulatory system</keyword>
<evidence type="ECO:0000256" key="2">
    <source>
        <dbReference type="ARBA" id="ARBA00004370"/>
    </source>
</evidence>
<dbReference type="GO" id="GO:0005524">
    <property type="term" value="F:ATP binding"/>
    <property type="evidence" value="ECO:0007669"/>
    <property type="project" value="UniProtKB-KW"/>
</dbReference>
<dbReference type="EC" id="2.7.13.3" evidence="3"/>
<dbReference type="PROSITE" id="PS50109">
    <property type="entry name" value="HIS_KIN"/>
    <property type="match status" value="1"/>
</dbReference>
<dbReference type="RefSeq" id="WP_014281623.1">
    <property type="nucleotide sequence ID" value="NC_016641.1"/>
</dbReference>
<dbReference type="InterPro" id="IPR050351">
    <property type="entry name" value="BphY/WalK/GraS-like"/>
</dbReference>
<dbReference type="KEGG" id="pta:HPL003_20960"/>
<comment type="subcellular location">
    <subcellularLocation>
        <location evidence="2">Membrane</location>
    </subcellularLocation>
</comment>
<dbReference type="GO" id="GO:0000156">
    <property type="term" value="F:phosphorelay response regulator activity"/>
    <property type="evidence" value="ECO:0007669"/>
    <property type="project" value="TreeGrafter"/>
</dbReference>
<dbReference type="Proteomes" id="UP000005876">
    <property type="component" value="Chromosome"/>
</dbReference>
<reference key="2">
    <citation type="submission" date="2011-11" db="EMBL/GenBank/DDBJ databases">
        <authorList>
            <person name="Shin S.H."/>
            <person name="Kim S."/>
            <person name="Kim J.Y."/>
        </authorList>
    </citation>
    <scope>NUCLEOTIDE SEQUENCE</scope>
    <source>
        <strain>HPL-003</strain>
    </source>
</reference>
<evidence type="ECO:0000256" key="10">
    <source>
        <dbReference type="SAM" id="Phobius"/>
    </source>
</evidence>
<dbReference type="HOGENOM" id="CLU_000445_89_26_9"/>
<evidence type="ECO:0000256" key="7">
    <source>
        <dbReference type="ARBA" id="ARBA00022777"/>
    </source>
</evidence>
<organism evidence="12 13">
    <name type="scientific">Paenibacillus terrae (strain HPL-003)</name>
    <dbReference type="NCBI Taxonomy" id="985665"/>
    <lineage>
        <taxon>Bacteria</taxon>
        <taxon>Bacillati</taxon>
        <taxon>Bacillota</taxon>
        <taxon>Bacilli</taxon>
        <taxon>Bacillales</taxon>
        <taxon>Paenibacillaceae</taxon>
        <taxon>Paenibacillus</taxon>
    </lineage>
</organism>
<dbReference type="GO" id="GO:0030295">
    <property type="term" value="F:protein kinase activator activity"/>
    <property type="evidence" value="ECO:0007669"/>
    <property type="project" value="TreeGrafter"/>
</dbReference>
<dbReference type="eggNOG" id="COG0642">
    <property type="taxonomic scope" value="Bacteria"/>
</dbReference>
<accession>G7VP49</accession>
<dbReference type="AlphaFoldDB" id="G7VP49"/>
<dbReference type="PANTHER" id="PTHR42878">
    <property type="entry name" value="TWO-COMPONENT HISTIDINE KINASE"/>
    <property type="match status" value="1"/>
</dbReference>
<evidence type="ECO:0000256" key="6">
    <source>
        <dbReference type="ARBA" id="ARBA00022741"/>
    </source>
</evidence>
<dbReference type="SUPFAM" id="SSF55874">
    <property type="entry name" value="ATPase domain of HSP90 chaperone/DNA topoisomerase II/histidine kinase"/>
    <property type="match status" value="1"/>
</dbReference>
<comment type="catalytic activity">
    <reaction evidence="1">
        <text>ATP + protein L-histidine = ADP + protein N-phospho-L-histidine.</text>
        <dbReference type="EC" id="2.7.13.3"/>
    </reaction>
</comment>
<keyword evidence="10" id="KW-1133">Transmembrane helix</keyword>
<sequence>MNIKRKLMIRFVLQLATAEAFAFLIAAVTFFWAYQRLVDIRLSNDFASAGLAQLAASSEIGKDGIRFDPLLLEQVKKNGGWLQSLDENGQVDQSYNTPQDVPKKYAPGEFVSYWTGTRSFPYGLSLWVQEKDGRTFTLLYGQPNPIGTLLKTVSSQGTLSSDEKLILPHEVTARLKQLGGYVQLLDTTGSELASYNRPTSAPTAYTLQELSLRTMYSERYGFHLSSEYMEETGRTWVISLPNAGGVATGNSWLPPEEERTILKSMVAMFSAIFLSFLLLSLWQAHRFGVPLLHMLSWLDALGKSVYQEPVDHSGIQRSRMSSGKWKRRYLIFADVMDSIDKLSGTLQRDQVLRQQTDSLREEWIAGVTHDLKTPLVSIKGYAHLLAEPQYDWTAEEVRKFSGTMLEKSAHMDMLINDLAMSYRLKSGARPPESEEIELNSWLRETLEQVGTDPFYKKEAILFQPAPVDIFVKLYTPWLERVINNLTANALLHNPPETTLTVSVISSEGGKGFTIEFADNGRGMDENTVSRLFERYYRGTNTSATPNGTGLGMAVSKGLIEAMGGQITVDTTLGKGTVIRLIWHDVMANNESGLDRK</sequence>
<dbReference type="InterPro" id="IPR003594">
    <property type="entry name" value="HATPase_dom"/>
</dbReference>
<evidence type="ECO:0000256" key="5">
    <source>
        <dbReference type="ARBA" id="ARBA00022679"/>
    </source>
</evidence>
<dbReference type="CDD" id="cd00082">
    <property type="entry name" value="HisKA"/>
    <property type="match status" value="1"/>
</dbReference>
<feature type="domain" description="Histidine kinase" evidence="11">
    <location>
        <begin position="366"/>
        <end position="580"/>
    </location>
</feature>
<evidence type="ECO:0000259" key="11">
    <source>
        <dbReference type="PROSITE" id="PS50109"/>
    </source>
</evidence>
<keyword evidence="5" id="KW-0808">Transferase</keyword>
<dbReference type="CDD" id="cd00075">
    <property type="entry name" value="HATPase"/>
    <property type="match status" value="1"/>
</dbReference>
<name>G7VP49_PAETH</name>
<evidence type="ECO:0000256" key="1">
    <source>
        <dbReference type="ARBA" id="ARBA00000085"/>
    </source>
</evidence>
<keyword evidence="6" id="KW-0547">Nucleotide-binding</keyword>
<keyword evidence="8" id="KW-0067">ATP-binding</keyword>
<dbReference type="Gene3D" id="3.30.565.10">
    <property type="entry name" value="Histidine kinase-like ATPase, C-terminal domain"/>
    <property type="match status" value="1"/>
</dbReference>
<dbReference type="PANTHER" id="PTHR42878:SF7">
    <property type="entry name" value="SENSOR HISTIDINE KINASE GLRK"/>
    <property type="match status" value="1"/>
</dbReference>
<dbReference type="STRING" id="985665.HPL003_20960"/>
<keyword evidence="10" id="KW-0812">Transmembrane</keyword>
<dbReference type="SUPFAM" id="SSF47384">
    <property type="entry name" value="Homodimeric domain of signal transducing histidine kinase"/>
    <property type="match status" value="1"/>
</dbReference>
<evidence type="ECO:0000256" key="9">
    <source>
        <dbReference type="ARBA" id="ARBA00023012"/>
    </source>
</evidence>
<dbReference type="EMBL" id="CP003107">
    <property type="protein sequence ID" value="AET60926.1"/>
    <property type="molecule type" value="Genomic_DNA"/>
</dbReference>
<evidence type="ECO:0000256" key="8">
    <source>
        <dbReference type="ARBA" id="ARBA00022840"/>
    </source>
</evidence>
<dbReference type="InterPro" id="IPR036890">
    <property type="entry name" value="HATPase_C_sf"/>
</dbReference>
<evidence type="ECO:0000313" key="12">
    <source>
        <dbReference type="EMBL" id="AET60926.1"/>
    </source>
</evidence>
<keyword evidence="10" id="KW-0472">Membrane</keyword>
<evidence type="ECO:0000256" key="3">
    <source>
        <dbReference type="ARBA" id="ARBA00012438"/>
    </source>
</evidence>
<reference evidence="12 13" key="3">
    <citation type="journal article" date="2012" name="J. Bacteriol.">
        <title>Genome Sequence of Paenibacillus terrae HPL-003, a Xylanase-Producing Bacterium Isolated from Soil Found in Forest Residue.</title>
        <authorList>
            <person name="Shin S.H."/>
            <person name="Kim S."/>
            <person name="Kim J.Y."/>
            <person name="Song H.Y."/>
            <person name="Cho S.J."/>
            <person name="Kim D.R."/>
            <person name="Lee K.I."/>
            <person name="Lim H.K."/>
            <person name="Park N.J."/>
            <person name="Hwang I.T."/>
            <person name="Yang K.S."/>
        </authorList>
    </citation>
    <scope>NUCLEOTIDE SEQUENCE [LARGE SCALE GENOMIC DNA]</scope>
    <source>
        <strain evidence="12 13">HPL-003</strain>
    </source>
</reference>
<dbReference type="Pfam" id="PF02518">
    <property type="entry name" value="HATPase_c"/>
    <property type="match status" value="1"/>
</dbReference>
<dbReference type="SMART" id="SM00387">
    <property type="entry name" value="HATPase_c"/>
    <property type="match status" value="1"/>
</dbReference>
<evidence type="ECO:0000313" key="13">
    <source>
        <dbReference type="Proteomes" id="UP000005876"/>
    </source>
</evidence>
<keyword evidence="7 12" id="KW-0418">Kinase</keyword>
<proteinExistence type="predicted"/>